<dbReference type="Proteomes" id="UP000320623">
    <property type="component" value="Unassembled WGS sequence"/>
</dbReference>
<proteinExistence type="inferred from homology"/>
<keyword evidence="1 4" id="KW-0479">Metal-binding</keyword>
<dbReference type="EMBL" id="FAOO01000030">
    <property type="protein sequence ID" value="CUU09160.1"/>
    <property type="molecule type" value="Genomic_DNA"/>
</dbReference>
<dbReference type="PANTHER" id="PTHR43401">
    <property type="entry name" value="L-THREONINE 3-DEHYDROGENASE"/>
    <property type="match status" value="1"/>
</dbReference>
<organism evidence="7 8">
    <name type="scientific">Candidatus Thermokryptus mobilis</name>
    <dbReference type="NCBI Taxonomy" id="1643428"/>
    <lineage>
        <taxon>Bacteria</taxon>
        <taxon>Pseudomonadati</taxon>
        <taxon>Candidatus Kryptoniota</taxon>
        <taxon>Candidatus Thermokryptus</taxon>
    </lineage>
</organism>
<dbReference type="InterPro" id="IPR050129">
    <property type="entry name" value="Zn_alcohol_dh"/>
</dbReference>
<evidence type="ECO:0000259" key="6">
    <source>
        <dbReference type="Pfam" id="PF08240"/>
    </source>
</evidence>
<evidence type="ECO:0000256" key="4">
    <source>
        <dbReference type="RuleBase" id="RU361277"/>
    </source>
</evidence>
<dbReference type="SUPFAM" id="SSF51735">
    <property type="entry name" value="NAD(P)-binding Rossmann-fold domains"/>
    <property type="match status" value="1"/>
</dbReference>
<keyword evidence="3" id="KW-0560">Oxidoreductase</keyword>
<feature type="domain" description="Alcohol dehydrogenase-like C-terminal" evidence="5">
    <location>
        <begin position="173"/>
        <end position="302"/>
    </location>
</feature>
<dbReference type="SUPFAM" id="SSF50129">
    <property type="entry name" value="GroES-like"/>
    <property type="match status" value="1"/>
</dbReference>
<dbReference type="GO" id="GO:0016491">
    <property type="term" value="F:oxidoreductase activity"/>
    <property type="evidence" value="ECO:0007669"/>
    <property type="project" value="UniProtKB-KW"/>
</dbReference>
<evidence type="ECO:0000256" key="3">
    <source>
        <dbReference type="ARBA" id="ARBA00023002"/>
    </source>
</evidence>
<evidence type="ECO:0000259" key="5">
    <source>
        <dbReference type="Pfam" id="PF00107"/>
    </source>
</evidence>
<comment type="similarity">
    <text evidence="4">Belongs to the zinc-containing alcohol dehydrogenase family.</text>
</comment>
<gene>
    <name evidence="7" type="ORF">JGI1_02278</name>
</gene>
<dbReference type="PROSITE" id="PS00059">
    <property type="entry name" value="ADH_ZINC"/>
    <property type="match status" value="1"/>
</dbReference>
<comment type="cofactor">
    <cofactor evidence="4">
        <name>Zn(2+)</name>
        <dbReference type="ChEBI" id="CHEBI:29105"/>
    </cofactor>
</comment>
<dbReference type="Gene3D" id="3.90.180.10">
    <property type="entry name" value="Medium-chain alcohol dehydrogenases, catalytic domain"/>
    <property type="match status" value="1"/>
</dbReference>
<accession>A0A0S4NE17</accession>
<dbReference type="Pfam" id="PF08240">
    <property type="entry name" value="ADH_N"/>
    <property type="match status" value="1"/>
</dbReference>
<evidence type="ECO:0000313" key="8">
    <source>
        <dbReference type="Proteomes" id="UP000320623"/>
    </source>
</evidence>
<protein>
    <submittedName>
        <fullName evidence="7">L-iditol 2-dehydrogenase</fullName>
    </submittedName>
</protein>
<reference evidence="8" key="1">
    <citation type="submission" date="2015-11" db="EMBL/GenBank/DDBJ databases">
        <authorList>
            <person name="Varghese N."/>
        </authorList>
    </citation>
    <scope>NUCLEOTIDE SEQUENCE [LARGE SCALE GENOMIC DNA]</scope>
</reference>
<dbReference type="AlphaFoldDB" id="A0A0S4NE17"/>
<keyword evidence="2 4" id="KW-0862">Zinc</keyword>
<dbReference type="InterPro" id="IPR013154">
    <property type="entry name" value="ADH-like_N"/>
</dbReference>
<dbReference type="GO" id="GO:0008270">
    <property type="term" value="F:zinc ion binding"/>
    <property type="evidence" value="ECO:0007669"/>
    <property type="project" value="InterPro"/>
</dbReference>
<dbReference type="STRING" id="1643428.GCA_001442855_02226"/>
<evidence type="ECO:0000313" key="7">
    <source>
        <dbReference type="EMBL" id="CUU09160.1"/>
    </source>
</evidence>
<dbReference type="RefSeq" id="WP_140945971.1">
    <property type="nucleotide sequence ID" value="NZ_FAOO01000030.1"/>
</dbReference>
<keyword evidence="8" id="KW-1185">Reference proteome</keyword>
<evidence type="ECO:0000256" key="2">
    <source>
        <dbReference type="ARBA" id="ARBA00022833"/>
    </source>
</evidence>
<dbReference type="Pfam" id="PF00107">
    <property type="entry name" value="ADH_zinc_N"/>
    <property type="match status" value="1"/>
</dbReference>
<dbReference type="InterPro" id="IPR036291">
    <property type="entry name" value="NAD(P)-bd_dom_sf"/>
</dbReference>
<dbReference type="PANTHER" id="PTHR43401:SF2">
    <property type="entry name" value="L-THREONINE 3-DEHYDROGENASE"/>
    <property type="match status" value="1"/>
</dbReference>
<sequence>MLAAFLTDIGKIEIKESQIPEPSNGEVIVQVKSALTCGTDLKMYLRGHPKFNFPMLFGHECSGVIYRAGSGVKNFKEGDEVMFVNSASCGQCYYCRRGDENLCVNLFDSIFLGAYSEFAKVPARIVQRNMFLKPKHLSFTQSAFLEPLSCVMNGIRNLNAKEGDNVLVIGDGPIGLMFVLAVKKFFNVNLILAGRHAQRLELGVKFGADHIINTNEVDLRVWAREITNGIGPNLVIECTGRADVWEESLEIVSKGGLVLLFGGLPAGTKVGFDATKIHYDQIVLRGVFHFTSKDVRMAYDFLSGNSERLNELISGKYELLELPRVFELLTLRQGIKYEIVP</sequence>
<dbReference type="InterPro" id="IPR002328">
    <property type="entry name" value="ADH_Zn_CS"/>
</dbReference>
<dbReference type="Gene3D" id="3.40.50.720">
    <property type="entry name" value="NAD(P)-binding Rossmann-like Domain"/>
    <property type="match status" value="1"/>
</dbReference>
<evidence type="ECO:0000256" key="1">
    <source>
        <dbReference type="ARBA" id="ARBA00022723"/>
    </source>
</evidence>
<feature type="domain" description="Alcohol dehydrogenase-like N-terminal" evidence="6">
    <location>
        <begin position="24"/>
        <end position="126"/>
    </location>
</feature>
<dbReference type="InterPro" id="IPR013149">
    <property type="entry name" value="ADH-like_C"/>
</dbReference>
<dbReference type="InterPro" id="IPR011032">
    <property type="entry name" value="GroES-like_sf"/>
</dbReference>
<dbReference type="OrthoDB" id="9770526at2"/>
<name>A0A0S4NE17_9BACT</name>